<evidence type="ECO:0000256" key="2">
    <source>
        <dbReference type="ARBA" id="ARBA00016956"/>
    </source>
</evidence>
<dbReference type="PANTHER" id="PTHR11741">
    <property type="entry name" value="ELONGATION FACTOR TS"/>
    <property type="match status" value="1"/>
</dbReference>
<sequence length="196" mass="21628">MNISATEIAKLRDKTGLPMMECKKALVEADGNEGQAVEILKNKGFSKAASKSEREVKSGYIDSYVHNGKIGVIVEVLTETDFVAKNADFRRFVHDLALQIASAKPIYVSSEIIPAEDIKKMKAEYEAEVGASGKSAEIAGKIVEGKIKKWQSEVCLLDQKYLRDEDKTVGELLAETIAKIGENIVISRFIRYELGD</sequence>
<evidence type="ECO:0000256" key="1">
    <source>
        <dbReference type="ARBA" id="ARBA00005532"/>
    </source>
</evidence>
<dbReference type="GO" id="GO:0003746">
    <property type="term" value="F:translation elongation factor activity"/>
    <property type="evidence" value="ECO:0007669"/>
    <property type="project" value="UniProtKB-UniRule"/>
</dbReference>
<keyword evidence="5" id="KW-0963">Cytoplasm</keyword>
<dbReference type="Proteomes" id="UP000178583">
    <property type="component" value="Unassembled WGS sequence"/>
</dbReference>
<comment type="subcellular location">
    <subcellularLocation>
        <location evidence="5">Cytoplasm</location>
    </subcellularLocation>
</comment>
<comment type="caution">
    <text evidence="7">The sequence shown here is derived from an EMBL/GenBank/DDBJ whole genome shotgun (WGS) entry which is preliminary data.</text>
</comment>
<dbReference type="HAMAP" id="MF_00050">
    <property type="entry name" value="EF_Ts"/>
    <property type="match status" value="1"/>
</dbReference>
<dbReference type="InterPro" id="IPR014039">
    <property type="entry name" value="Transl_elong_EFTs/EF1B_dimer"/>
</dbReference>
<dbReference type="InterPro" id="IPR036402">
    <property type="entry name" value="EF-Ts_dimer_sf"/>
</dbReference>
<reference evidence="7 8" key="1">
    <citation type="journal article" date="2016" name="Nat. Commun.">
        <title>Thousands of microbial genomes shed light on interconnected biogeochemical processes in an aquifer system.</title>
        <authorList>
            <person name="Anantharaman K."/>
            <person name="Brown C.T."/>
            <person name="Hug L.A."/>
            <person name="Sharon I."/>
            <person name="Castelle C.J."/>
            <person name="Probst A.J."/>
            <person name="Thomas B.C."/>
            <person name="Singh A."/>
            <person name="Wilkins M.J."/>
            <person name="Karaoz U."/>
            <person name="Brodie E.L."/>
            <person name="Williams K.H."/>
            <person name="Hubbard S.S."/>
            <person name="Banfield J.F."/>
        </authorList>
    </citation>
    <scope>NUCLEOTIDE SEQUENCE [LARGE SCALE GENOMIC DNA]</scope>
</reference>
<gene>
    <name evidence="5 7" type="primary">tsf</name>
    <name evidence="7" type="ORF">A2215_03115</name>
</gene>
<protein>
    <recommendedName>
        <fullName evidence="2 5">Elongation factor Ts</fullName>
        <shortName evidence="5">EF-Ts</shortName>
    </recommendedName>
</protein>
<proteinExistence type="inferred from homology"/>
<evidence type="ECO:0000313" key="7">
    <source>
        <dbReference type="EMBL" id="OGD62402.1"/>
    </source>
</evidence>
<organism evidence="7 8">
    <name type="scientific">Candidatus Berkelbacteria bacterium RIFOXYA2_FULL_43_10</name>
    <dbReference type="NCBI Taxonomy" id="1797472"/>
    <lineage>
        <taxon>Bacteria</taxon>
        <taxon>Candidatus Berkelbacteria</taxon>
    </lineage>
</organism>
<evidence type="ECO:0000256" key="4">
    <source>
        <dbReference type="ARBA" id="ARBA00022917"/>
    </source>
</evidence>
<dbReference type="InterPro" id="IPR001816">
    <property type="entry name" value="Transl_elong_EFTs/EF1B"/>
</dbReference>
<dbReference type="Gene3D" id="1.10.286.20">
    <property type="match status" value="1"/>
</dbReference>
<dbReference type="AlphaFoldDB" id="A0A1F5E4S9"/>
<dbReference type="CDD" id="cd14275">
    <property type="entry name" value="UBA_EF-Ts"/>
    <property type="match status" value="1"/>
</dbReference>
<keyword evidence="4 5" id="KW-0648">Protein biosynthesis</keyword>
<dbReference type="STRING" id="1797472.A2215_03115"/>
<accession>A0A1F5E4S9</accession>
<comment type="function">
    <text evidence="5">Associates with the EF-Tu.GDP complex and induces the exchange of GDP to GTP. It remains bound to the aminoacyl-tRNA.EF-Tu.GTP complex up to the GTP hydrolysis stage on the ribosome.</text>
</comment>
<evidence type="ECO:0000256" key="3">
    <source>
        <dbReference type="ARBA" id="ARBA00022768"/>
    </source>
</evidence>
<feature type="region of interest" description="Involved in Mg(2+) ion dislocation from EF-Tu" evidence="5">
    <location>
        <begin position="80"/>
        <end position="83"/>
    </location>
</feature>
<dbReference type="Gene3D" id="3.30.479.20">
    <property type="entry name" value="Elongation factor Ts, dimerisation domain"/>
    <property type="match status" value="1"/>
</dbReference>
<dbReference type="InterPro" id="IPR009060">
    <property type="entry name" value="UBA-like_sf"/>
</dbReference>
<dbReference type="PANTHER" id="PTHR11741:SF0">
    <property type="entry name" value="ELONGATION FACTOR TS, MITOCHONDRIAL"/>
    <property type="match status" value="1"/>
</dbReference>
<feature type="domain" description="Translation elongation factor EFTs/EF1B dimerisation" evidence="6">
    <location>
        <begin position="56"/>
        <end position="195"/>
    </location>
</feature>
<dbReference type="GO" id="GO:0005737">
    <property type="term" value="C:cytoplasm"/>
    <property type="evidence" value="ECO:0007669"/>
    <property type="project" value="UniProtKB-SubCell"/>
</dbReference>
<name>A0A1F5E4S9_9BACT</name>
<evidence type="ECO:0000259" key="6">
    <source>
        <dbReference type="Pfam" id="PF00889"/>
    </source>
</evidence>
<dbReference type="EMBL" id="MEZY01000050">
    <property type="protein sequence ID" value="OGD62402.1"/>
    <property type="molecule type" value="Genomic_DNA"/>
</dbReference>
<dbReference type="FunFam" id="1.10.8.10:FF:000001">
    <property type="entry name" value="Elongation factor Ts"/>
    <property type="match status" value="1"/>
</dbReference>
<comment type="similarity">
    <text evidence="1 5">Belongs to the EF-Ts family.</text>
</comment>
<dbReference type="Pfam" id="PF00889">
    <property type="entry name" value="EF_TS"/>
    <property type="match status" value="1"/>
</dbReference>
<keyword evidence="3 5" id="KW-0251">Elongation factor</keyword>
<dbReference type="Gene3D" id="1.10.8.10">
    <property type="entry name" value="DNA helicase RuvA subunit, C-terminal domain"/>
    <property type="match status" value="1"/>
</dbReference>
<dbReference type="SUPFAM" id="SSF46934">
    <property type="entry name" value="UBA-like"/>
    <property type="match status" value="1"/>
</dbReference>
<evidence type="ECO:0000256" key="5">
    <source>
        <dbReference type="HAMAP-Rule" id="MF_00050"/>
    </source>
</evidence>
<dbReference type="SUPFAM" id="SSF54713">
    <property type="entry name" value="Elongation factor Ts (EF-Ts), dimerisation domain"/>
    <property type="match status" value="1"/>
</dbReference>
<evidence type="ECO:0000313" key="8">
    <source>
        <dbReference type="Proteomes" id="UP000178583"/>
    </source>
</evidence>